<comment type="similarity">
    <text evidence="7">Belongs to the ATPase delta chain family.</text>
</comment>
<name>A0ABW3I4V7_9FLAO</name>
<evidence type="ECO:0000256" key="5">
    <source>
        <dbReference type="ARBA" id="ARBA00023136"/>
    </source>
</evidence>
<dbReference type="RefSeq" id="WP_377716108.1">
    <property type="nucleotide sequence ID" value="NZ_JBHTJM010000009.1"/>
</dbReference>
<evidence type="ECO:0000256" key="3">
    <source>
        <dbReference type="ARBA" id="ARBA00022781"/>
    </source>
</evidence>
<evidence type="ECO:0000256" key="6">
    <source>
        <dbReference type="ARBA" id="ARBA00023310"/>
    </source>
</evidence>
<dbReference type="HAMAP" id="MF_01416">
    <property type="entry name" value="ATP_synth_delta_bact"/>
    <property type="match status" value="1"/>
</dbReference>
<keyword evidence="9" id="KW-1185">Reference proteome</keyword>
<comment type="caution">
    <text evidence="8">The sequence shown here is derived from an EMBL/GenBank/DDBJ whole genome shotgun (WGS) entry which is preliminary data.</text>
</comment>
<accession>A0ABW3I4V7</accession>
<dbReference type="Pfam" id="PF00213">
    <property type="entry name" value="OSCP"/>
    <property type="match status" value="1"/>
</dbReference>
<comment type="function">
    <text evidence="7">F(1)F(0) ATP synthase produces ATP from ADP in the presence of a proton or sodium gradient. F-type ATPases consist of two structural domains, F(1) containing the extramembraneous catalytic core and F(0) containing the membrane proton channel, linked together by a central stalk and a peripheral stalk. During catalysis, ATP synthesis in the catalytic domain of F(1) is coupled via a rotary mechanism of the central stalk subunits to proton translocation.</text>
</comment>
<dbReference type="Proteomes" id="UP001596997">
    <property type="component" value="Unassembled WGS sequence"/>
</dbReference>
<keyword evidence="7" id="KW-1003">Cell membrane</keyword>
<dbReference type="Gene3D" id="1.10.520.20">
    <property type="entry name" value="N-terminal domain of the delta subunit of the F1F0-ATP synthase"/>
    <property type="match status" value="1"/>
</dbReference>
<evidence type="ECO:0000313" key="9">
    <source>
        <dbReference type="Proteomes" id="UP001596997"/>
    </source>
</evidence>
<comment type="subcellular location">
    <subcellularLocation>
        <location evidence="7">Cell membrane</location>
        <topology evidence="7">Peripheral membrane protein</topology>
    </subcellularLocation>
    <subcellularLocation>
        <location evidence="1">Membrane</location>
    </subcellularLocation>
</comment>
<dbReference type="SUPFAM" id="SSF47928">
    <property type="entry name" value="N-terminal domain of the delta subunit of the F1F0-ATP synthase"/>
    <property type="match status" value="1"/>
</dbReference>
<evidence type="ECO:0000256" key="1">
    <source>
        <dbReference type="ARBA" id="ARBA00004370"/>
    </source>
</evidence>
<proteinExistence type="inferred from homology"/>
<dbReference type="InterPro" id="IPR026015">
    <property type="entry name" value="ATP_synth_OSCP/delta_N_sf"/>
</dbReference>
<keyword evidence="3 7" id="KW-0375">Hydrogen ion transport</keyword>
<dbReference type="PANTHER" id="PTHR11910">
    <property type="entry name" value="ATP SYNTHASE DELTA CHAIN"/>
    <property type="match status" value="1"/>
</dbReference>
<protein>
    <recommendedName>
        <fullName evidence="7">ATP synthase subunit delta</fullName>
    </recommendedName>
    <alternativeName>
        <fullName evidence="7">ATP synthase F(1) sector subunit delta</fullName>
    </alternativeName>
    <alternativeName>
        <fullName evidence="7">F-type ATPase subunit delta</fullName>
        <shortName evidence="7">F-ATPase subunit delta</shortName>
    </alternativeName>
</protein>
<gene>
    <name evidence="7 8" type="primary">atpH</name>
    <name evidence="8" type="ORF">ACFQ1O_11175</name>
</gene>
<reference evidence="9" key="1">
    <citation type="journal article" date="2019" name="Int. J. Syst. Evol. Microbiol.">
        <title>The Global Catalogue of Microorganisms (GCM) 10K type strain sequencing project: providing services to taxonomists for standard genome sequencing and annotation.</title>
        <authorList>
            <consortium name="The Broad Institute Genomics Platform"/>
            <consortium name="The Broad Institute Genome Sequencing Center for Infectious Disease"/>
            <person name="Wu L."/>
            <person name="Ma J."/>
        </authorList>
    </citation>
    <scope>NUCLEOTIDE SEQUENCE [LARGE SCALE GENOMIC DNA]</scope>
    <source>
        <strain evidence="9">CCUG 62114</strain>
    </source>
</reference>
<keyword evidence="6 7" id="KW-0066">ATP synthesis</keyword>
<sequence>MKGTRAAIRYAKAILDLAKDQKTAPVVNDDMKQIVATVAASKELQMLLDSPIVKVAQKTAALKEIFANTNPITEGLVNVLAENKRLNLLAITANEYTNLFDADSGKQKAVVTTAIPLTEALNTQVLAKVKELTGKDAVIENKVNESILGGFILRVGDLQYNASIANKLNNLKRTFSQN</sequence>
<dbReference type="NCBIfam" id="TIGR01145">
    <property type="entry name" value="ATP_synt_delta"/>
    <property type="match status" value="1"/>
</dbReference>
<keyword evidence="5 7" id="KW-0472">Membrane</keyword>
<evidence type="ECO:0000256" key="7">
    <source>
        <dbReference type="HAMAP-Rule" id="MF_01416"/>
    </source>
</evidence>
<dbReference type="InterPro" id="IPR000711">
    <property type="entry name" value="ATPase_OSCP/dsu"/>
</dbReference>
<dbReference type="EMBL" id="JBHTJM010000009">
    <property type="protein sequence ID" value="MFD0964565.1"/>
    <property type="molecule type" value="Genomic_DNA"/>
</dbReference>
<comment type="function">
    <text evidence="7">This protein is part of the stalk that links CF(0) to CF(1). It either transmits conformational changes from CF(0) to CF(1) or is implicated in proton conduction.</text>
</comment>
<keyword evidence="4 7" id="KW-0406">Ion transport</keyword>
<dbReference type="PRINTS" id="PR00125">
    <property type="entry name" value="ATPASEDELTA"/>
</dbReference>
<evidence type="ECO:0000256" key="4">
    <source>
        <dbReference type="ARBA" id="ARBA00023065"/>
    </source>
</evidence>
<evidence type="ECO:0000313" key="8">
    <source>
        <dbReference type="EMBL" id="MFD0964565.1"/>
    </source>
</evidence>
<keyword evidence="2 7" id="KW-0813">Transport</keyword>
<keyword evidence="7" id="KW-0139">CF(1)</keyword>
<evidence type="ECO:0000256" key="2">
    <source>
        <dbReference type="ARBA" id="ARBA00022448"/>
    </source>
</evidence>
<organism evidence="8 9">
    <name type="scientific">Pseudofulvibacter geojedonensis</name>
    <dbReference type="NCBI Taxonomy" id="1123758"/>
    <lineage>
        <taxon>Bacteria</taxon>
        <taxon>Pseudomonadati</taxon>
        <taxon>Bacteroidota</taxon>
        <taxon>Flavobacteriia</taxon>
        <taxon>Flavobacteriales</taxon>
        <taxon>Flavobacteriaceae</taxon>
        <taxon>Pseudofulvibacter</taxon>
    </lineage>
</organism>